<dbReference type="AlphaFoldDB" id="A0A1B6IKG9"/>
<dbReference type="SMART" id="SM00355">
    <property type="entry name" value="ZnF_C2H2"/>
    <property type="match status" value="2"/>
</dbReference>
<evidence type="ECO:0000256" key="2">
    <source>
        <dbReference type="SAM" id="MobiDB-lite"/>
    </source>
</evidence>
<dbReference type="GO" id="GO:0008270">
    <property type="term" value="F:zinc ion binding"/>
    <property type="evidence" value="ECO:0007669"/>
    <property type="project" value="UniProtKB-KW"/>
</dbReference>
<dbReference type="EMBL" id="GECU01020289">
    <property type="protein sequence ID" value="JAS87417.1"/>
    <property type="molecule type" value="Transcribed_RNA"/>
</dbReference>
<evidence type="ECO:0000313" key="5">
    <source>
        <dbReference type="EMBL" id="JAS91625.1"/>
    </source>
</evidence>
<evidence type="ECO:0000256" key="1">
    <source>
        <dbReference type="PROSITE-ProRule" id="PRU00042"/>
    </source>
</evidence>
<organism evidence="4">
    <name type="scientific">Homalodisca liturata</name>
    <dbReference type="NCBI Taxonomy" id="320908"/>
    <lineage>
        <taxon>Eukaryota</taxon>
        <taxon>Metazoa</taxon>
        <taxon>Ecdysozoa</taxon>
        <taxon>Arthropoda</taxon>
        <taxon>Hexapoda</taxon>
        <taxon>Insecta</taxon>
        <taxon>Pterygota</taxon>
        <taxon>Neoptera</taxon>
        <taxon>Paraneoptera</taxon>
        <taxon>Hemiptera</taxon>
        <taxon>Auchenorrhyncha</taxon>
        <taxon>Membracoidea</taxon>
        <taxon>Cicadellidae</taxon>
        <taxon>Cicadellinae</taxon>
        <taxon>Proconiini</taxon>
        <taxon>Homalodisca</taxon>
    </lineage>
</organism>
<dbReference type="EMBL" id="GECU01016081">
    <property type="protein sequence ID" value="JAS91625.1"/>
    <property type="molecule type" value="Transcribed_RNA"/>
</dbReference>
<dbReference type="Gene3D" id="3.30.160.60">
    <property type="entry name" value="Classic Zinc Finger"/>
    <property type="match status" value="1"/>
</dbReference>
<dbReference type="SUPFAM" id="SSF57667">
    <property type="entry name" value="beta-beta-alpha zinc fingers"/>
    <property type="match status" value="1"/>
</dbReference>
<keyword evidence="1" id="KW-0862">Zinc</keyword>
<gene>
    <name evidence="4" type="ORF">g.4286</name>
    <name evidence="5" type="ORF">g.4287</name>
</gene>
<dbReference type="PROSITE" id="PS50157">
    <property type="entry name" value="ZINC_FINGER_C2H2_2"/>
    <property type="match status" value="1"/>
</dbReference>
<reference evidence="4" key="1">
    <citation type="submission" date="2015-11" db="EMBL/GenBank/DDBJ databases">
        <title>De novo transcriptome assembly of four potential Pierce s Disease insect vectors from Arizona vineyards.</title>
        <authorList>
            <person name="Tassone E.E."/>
        </authorList>
    </citation>
    <scope>NUCLEOTIDE SEQUENCE</scope>
</reference>
<name>A0A1B6IKG9_9HEMI</name>
<evidence type="ECO:0000259" key="3">
    <source>
        <dbReference type="PROSITE" id="PS50157"/>
    </source>
</evidence>
<dbReference type="InterPro" id="IPR013087">
    <property type="entry name" value="Znf_C2H2_type"/>
</dbReference>
<protein>
    <recommendedName>
        <fullName evidence="3">C2H2-type domain-containing protein</fullName>
    </recommendedName>
</protein>
<evidence type="ECO:0000313" key="4">
    <source>
        <dbReference type="EMBL" id="JAS87417.1"/>
    </source>
</evidence>
<dbReference type="InterPro" id="IPR036236">
    <property type="entry name" value="Znf_C2H2_sf"/>
</dbReference>
<keyword evidence="1" id="KW-0479">Metal-binding</keyword>
<keyword evidence="1" id="KW-0863">Zinc-finger</keyword>
<feature type="domain" description="C2H2-type" evidence="3">
    <location>
        <begin position="37"/>
        <end position="64"/>
    </location>
</feature>
<sequence>VSVQDQQQRDSQGERSPMAQFSPCDQASSRRQRAGLYSCPKCSRTYKYSDSVARHLKFECGKEAQFYCDQCPFKTKRKSNLKAHMTIKHFFNNLADPLCVTTSHS</sequence>
<accession>A0A1B6IKG9</accession>
<feature type="non-terminal residue" evidence="4">
    <location>
        <position position="1"/>
    </location>
</feature>
<dbReference type="Pfam" id="PF00096">
    <property type="entry name" value="zf-C2H2"/>
    <property type="match status" value="2"/>
</dbReference>
<proteinExistence type="predicted"/>
<feature type="region of interest" description="Disordered" evidence="2">
    <location>
        <begin position="1"/>
        <end position="34"/>
    </location>
</feature>